<evidence type="ECO:0000259" key="2">
    <source>
        <dbReference type="Pfam" id="PF13622"/>
    </source>
</evidence>
<name>A0A318RCG2_WILLI</name>
<dbReference type="PANTHER" id="PTHR21660">
    <property type="entry name" value="THIOESTERASE SUPERFAMILY MEMBER-RELATED"/>
    <property type="match status" value="1"/>
</dbReference>
<dbReference type="Pfam" id="PF13622">
    <property type="entry name" value="4HBT_3"/>
    <property type="match status" value="1"/>
</dbReference>
<evidence type="ECO:0000256" key="1">
    <source>
        <dbReference type="ARBA" id="ARBA00022801"/>
    </source>
</evidence>
<keyword evidence="1" id="KW-0378">Hydrolase</keyword>
<feature type="domain" description="Acyl-CoA thioesterase-like N-terminal HotDog" evidence="2">
    <location>
        <begin position="183"/>
        <end position="264"/>
    </location>
</feature>
<dbReference type="PANTHER" id="PTHR21660:SF1">
    <property type="entry name" value="ACYL-COENZYME A THIOESTERASE 13"/>
    <property type="match status" value="1"/>
</dbReference>
<dbReference type="RefSeq" id="WP_110472556.1">
    <property type="nucleotide sequence ID" value="NZ_QJSP01000023.1"/>
</dbReference>
<reference evidence="3 4" key="1">
    <citation type="submission" date="2018-06" db="EMBL/GenBank/DDBJ databases">
        <title>Genomic Encyclopedia of Type Strains, Phase IV (KMG-IV): sequencing the most valuable type-strain genomes for metagenomic binning, comparative biology and taxonomic classification.</title>
        <authorList>
            <person name="Goeker M."/>
        </authorList>
    </citation>
    <scope>NUCLEOTIDE SEQUENCE [LARGE SCALE GENOMIC DNA]</scope>
    <source>
        <strain evidence="3 4">DSM 45521</strain>
    </source>
</reference>
<dbReference type="Gene3D" id="3.10.129.10">
    <property type="entry name" value="Hotdog Thioesterase"/>
    <property type="match status" value="2"/>
</dbReference>
<dbReference type="NCBIfam" id="TIGR00369">
    <property type="entry name" value="unchar_dom_1"/>
    <property type="match status" value="1"/>
</dbReference>
<accession>A0A318RCG2</accession>
<dbReference type="Proteomes" id="UP000247591">
    <property type="component" value="Unassembled WGS sequence"/>
</dbReference>
<dbReference type="OrthoDB" id="3572167at2"/>
<dbReference type="CDD" id="cd03443">
    <property type="entry name" value="PaaI_thioesterase"/>
    <property type="match status" value="1"/>
</dbReference>
<proteinExistence type="predicted"/>
<sequence length="267" mass="28160">MTATKDLFVPAGAETLFGITALDLGPHTGELEMASGPWLRDGDRVGRAALAVVFDDVTGYVVAAGAEDGRWPVSLGMHLDFLSDPPTDGSTLRARGELLRRDVGGGWTTGRVTNEKGEVLVVATQRSHLVATDRPVVRPSTVIPAGTTDDRPLREILGVAGSAHHDDRSRTLELPPSDMIANTKGSVHGGVLVCVVEMAAMQALEAGPRLELSSIDVAFLRPCDAGEAVTFRAEVVHSGRTLQLVRVAAENVHGKTCALATVTTRTT</sequence>
<dbReference type="GO" id="GO:0047617">
    <property type="term" value="F:fatty acyl-CoA hydrolase activity"/>
    <property type="evidence" value="ECO:0007669"/>
    <property type="project" value="InterPro"/>
</dbReference>
<evidence type="ECO:0000313" key="4">
    <source>
        <dbReference type="Proteomes" id="UP000247591"/>
    </source>
</evidence>
<dbReference type="EMBL" id="QJSP01000023">
    <property type="protein sequence ID" value="PYE12336.1"/>
    <property type="molecule type" value="Genomic_DNA"/>
</dbReference>
<dbReference type="InterPro" id="IPR039298">
    <property type="entry name" value="ACOT13"/>
</dbReference>
<dbReference type="SUPFAM" id="SSF54637">
    <property type="entry name" value="Thioesterase/thiol ester dehydrase-isomerase"/>
    <property type="match status" value="2"/>
</dbReference>
<gene>
    <name evidence="3" type="ORF">DFR67_12361</name>
</gene>
<keyword evidence="4" id="KW-1185">Reference proteome</keyword>
<dbReference type="InterPro" id="IPR049449">
    <property type="entry name" value="TesB_ACOT8-like_N"/>
</dbReference>
<evidence type="ECO:0000313" key="3">
    <source>
        <dbReference type="EMBL" id="PYE12336.1"/>
    </source>
</evidence>
<dbReference type="InterPro" id="IPR003736">
    <property type="entry name" value="PAAI_dom"/>
</dbReference>
<organism evidence="3 4">
    <name type="scientific">Williamsia limnetica</name>
    <dbReference type="NCBI Taxonomy" id="882452"/>
    <lineage>
        <taxon>Bacteria</taxon>
        <taxon>Bacillati</taxon>
        <taxon>Actinomycetota</taxon>
        <taxon>Actinomycetes</taxon>
        <taxon>Mycobacteriales</taxon>
        <taxon>Nocardiaceae</taxon>
        <taxon>Williamsia</taxon>
    </lineage>
</organism>
<comment type="caution">
    <text evidence="3">The sequence shown here is derived from an EMBL/GenBank/DDBJ whole genome shotgun (WGS) entry which is preliminary data.</text>
</comment>
<dbReference type="AlphaFoldDB" id="A0A318RCG2"/>
<dbReference type="InterPro" id="IPR029069">
    <property type="entry name" value="HotDog_dom_sf"/>
</dbReference>
<protein>
    <submittedName>
        <fullName evidence="3">Uncharacterized protein (TIGR00369 family)</fullName>
    </submittedName>
</protein>